<evidence type="ECO:0000313" key="16">
    <source>
        <dbReference type="Proteomes" id="UP000078595"/>
    </source>
</evidence>
<evidence type="ECO:0000256" key="2">
    <source>
        <dbReference type="ARBA" id="ARBA00022679"/>
    </source>
</evidence>
<evidence type="ECO:0000256" key="7">
    <source>
        <dbReference type="ARBA" id="ARBA00023139"/>
    </source>
</evidence>
<keyword evidence="3 11" id="KW-0812">Transmembrane</keyword>
<comment type="catalytic activity">
    <reaction evidence="10 11 12">
        <text>L-cysteinyl-[protein] + hexadecanoyl-CoA = S-hexadecanoyl-L-cysteinyl-[protein] + CoA</text>
        <dbReference type="Rhea" id="RHEA:36683"/>
        <dbReference type="Rhea" id="RHEA-COMP:10131"/>
        <dbReference type="Rhea" id="RHEA-COMP:11032"/>
        <dbReference type="ChEBI" id="CHEBI:29950"/>
        <dbReference type="ChEBI" id="CHEBI:57287"/>
        <dbReference type="ChEBI" id="CHEBI:57379"/>
        <dbReference type="ChEBI" id="CHEBI:74151"/>
        <dbReference type="EC" id="2.3.1.225"/>
    </reaction>
</comment>
<keyword evidence="9 11" id="KW-0012">Acyltransferase</keyword>
<feature type="active site" description="S-palmitoyl cysteine intermediate" evidence="11">
    <location>
        <position position="124"/>
    </location>
</feature>
<evidence type="ECO:0000256" key="1">
    <source>
        <dbReference type="ARBA" id="ARBA00004141"/>
    </source>
</evidence>
<gene>
    <name evidence="11" type="primary">PFA4</name>
    <name evidence="15" type="ORF">I303_103434</name>
</gene>
<evidence type="ECO:0000313" key="15">
    <source>
        <dbReference type="EMBL" id="WWC60858.1"/>
    </source>
</evidence>
<keyword evidence="2 11" id="KW-0808">Transferase</keyword>
<dbReference type="InterPro" id="IPR033682">
    <property type="entry name" value="PFA4"/>
</dbReference>
<evidence type="ECO:0000256" key="12">
    <source>
        <dbReference type="RuleBase" id="RU079119"/>
    </source>
</evidence>
<dbReference type="PROSITE" id="PS50216">
    <property type="entry name" value="DHHC"/>
    <property type="match status" value="1"/>
</dbReference>
<comment type="subcellular location">
    <subcellularLocation>
        <location evidence="11">Endoplasmic reticulum membrane</location>
        <topology evidence="11">Multi-pass membrane protein</topology>
    </subcellularLocation>
    <subcellularLocation>
        <location evidence="1">Membrane</location>
        <topology evidence="1">Multi-pass membrane protein</topology>
    </subcellularLocation>
</comment>
<dbReference type="Proteomes" id="UP000078595">
    <property type="component" value="Chromosome 4"/>
</dbReference>
<keyword evidence="8 11" id="KW-0449">Lipoprotein</keyword>
<accession>A0AAJ8KNE0</accession>
<dbReference type="EMBL" id="CP144533">
    <property type="protein sequence ID" value="WWC60858.1"/>
    <property type="molecule type" value="Genomic_DNA"/>
</dbReference>
<dbReference type="HAMAP" id="MF_03199">
    <property type="entry name" value="DHHC_PAT_PFA4"/>
    <property type="match status" value="1"/>
</dbReference>
<dbReference type="Pfam" id="PF01529">
    <property type="entry name" value="DHHC"/>
    <property type="match status" value="1"/>
</dbReference>
<dbReference type="GO" id="GO:0005789">
    <property type="term" value="C:endoplasmic reticulum membrane"/>
    <property type="evidence" value="ECO:0007669"/>
    <property type="project" value="UniProtKB-SubCell"/>
</dbReference>
<keyword evidence="4 11" id="KW-0256">Endoplasmic reticulum</keyword>
<evidence type="ECO:0000256" key="11">
    <source>
        <dbReference type="HAMAP-Rule" id="MF_03199"/>
    </source>
</evidence>
<evidence type="ECO:0000256" key="6">
    <source>
        <dbReference type="ARBA" id="ARBA00023136"/>
    </source>
</evidence>
<feature type="region of interest" description="Disordered" evidence="13">
    <location>
        <begin position="277"/>
        <end position="400"/>
    </location>
</feature>
<dbReference type="InterPro" id="IPR039859">
    <property type="entry name" value="PFA4/ZDH16/20/ERF2-like"/>
</dbReference>
<dbReference type="EC" id="2.3.1.225" evidence="11"/>
<reference evidence="15" key="2">
    <citation type="submission" date="2024-02" db="EMBL/GenBank/DDBJ databases">
        <title>Comparative genomics of Cryptococcus and Kwoniella reveals pathogenesis evolution and contrasting modes of karyotype evolution via chromosome fusion or intercentromeric recombination.</title>
        <authorList>
            <person name="Coelho M.A."/>
            <person name="David-Palma M."/>
            <person name="Shea T."/>
            <person name="Bowers K."/>
            <person name="McGinley-Smith S."/>
            <person name="Mohammad A.W."/>
            <person name="Gnirke A."/>
            <person name="Yurkov A.M."/>
            <person name="Nowrousian M."/>
            <person name="Sun S."/>
            <person name="Cuomo C.A."/>
            <person name="Heitman J."/>
        </authorList>
    </citation>
    <scope>NUCLEOTIDE SEQUENCE</scope>
    <source>
        <strain evidence="15">CBS 10117</strain>
    </source>
</reference>
<keyword evidence="5 11" id="KW-1133">Transmembrane helix</keyword>
<keyword evidence="16" id="KW-1185">Reference proteome</keyword>
<evidence type="ECO:0000256" key="5">
    <source>
        <dbReference type="ARBA" id="ARBA00022989"/>
    </source>
</evidence>
<sequence>MARDWGTVWVIGTSLLISFISFSSQIFVVWPWYGREVSVDLLKLLLPFNFCVFMVFWNYRLCVITPPGGVPTGYRPNLNAVEGLEVKKGNHAPRYCKTCEHFKPPRAHHCRQCRTCILKLDHHCPWIANCVGFHNQGHFLRFLLWVDIATSYHLVMIVKRVLFISYKQYEEPTLNDVLFIVFNFAACVPVWLCVGMFSMYHLYLACGNSTTIEGWEKDKVATLVRRGKIKEIKYPYNIGLYKNVKSVLGSNPLLWLWPQPMRGDGLSFPVNPDAGNPDAQYLWPPKDPGRLPDPRPIPSGTSPFIYGNEGFNPNLRPSNSQIRARSQYSTTPQDVDKDEEQAYSSGEDRDYGSISEGSSRSRSSSPEIYLSDYDEHNEGPLGGQRMPRMRRGSEGWEVRPAAGSWAGHMRDIEGADDGPSYSSRRPWEEEGRYNYYIPDE</sequence>
<feature type="domain" description="Palmitoyltransferase DHHC" evidence="14">
    <location>
        <begin position="91"/>
        <end position="217"/>
    </location>
</feature>
<keyword evidence="6 11" id="KW-0472">Membrane</keyword>
<comment type="caution">
    <text evidence="11">Lacks conserved residue(s) required for the propagation of feature annotation.</text>
</comment>
<organism evidence="15 16">
    <name type="scientific">Kwoniella dejecticola CBS 10117</name>
    <dbReference type="NCBI Taxonomy" id="1296121"/>
    <lineage>
        <taxon>Eukaryota</taxon>
        <taxon>Fungi</taxon>
        <taxon>Dikarya</taxon>
        <taxon>Basidiomycota</taxon>
        <taxon>Agaricomycotina</taxon>
        <taxon>Tremellomycetes</taxon>
        <taxon>Tremellales</taxon>
        <taxon>Cryptococcaceae</taxon>
        <taxon>Kwoniella</taxon>
    </lineage>
</organism>
<comment type="similarity">
    <text evidence="11">Belongs to the DHHC palmitoyltransferase family. PFA4 subfamily.</text>
</comment>
<dbReference type="GO" id="GO:0019706">
    <property type="term" value="F:protein-cysteine S-palmitoyltransferase activity"/>
    <property type="evidence" value="ECO:0007669"/>
    <property type="project" value="UniProtKB-UniRule"/>
</dbReference>
<evidence type="ECO:0000259" key="14">
    <source>
        <dbReference type="Pfam" id="PF01529"/>
    </source>
</evidence>
<name>A0AAJ8KNE0_9TREE</name>
<feature type="compositionally biased region" description="Polar residues" evidence="13">
    <location>
        <begin position="315"/>
        <end position="333"/>
    </location>
</feature>
<evidence type="ECO:0000256" key="8">
    <source>
        <dbReference type="ARBA" id="ARBA00023288"/>
    </source>
</evidence>
<keyword evidence="7 11" id="KW-0564">Palmitate</keyword>
<evidence type="ECO:0000256" key="9">
    <source>
        <dbReference type="ARBA" id="ARBA00023315"/>
    </source>
</evidence>
<feature type="region of interest" description="Disordered" evidence="13">
    <location>
        <begin position="407"/>
        <end position="426"/>
    </location>
</feature>
<comment type="function">
    <text evidence="11">Mediates the reversible addition of palmitate to target proteins, thereby regulating their membrane association and biological function.</text>
</comment>
<evidence type="ECO:0000256" key="13">
    <source>
        <dbReference type="SAM" id="MobiDB-lite"/>
    </source>
</evidence>
<dbReference type="PANTHER" id="PTHR12246">
    <property type="entry name" value="PALMITOYLTRANSFERASE ZDHHC16"/>
    <property type="match status" value="1"/>
</dbReference>
<feature type="transmembrane region" description="Helical" evidence="11 12">
    <location>
        <begin position="142"/>
        <end position="165"/>
    </location>
</feature>
<proteinExistence type="inferred from homology"/>
<comment type="domain">
    <text evidence="11 12">The DHHC domain is required for palmitoyltransferase activity.</text>
</comment>
<feature type="transmembrane region" description="Helical" evidence="11 12">
    <location>
        <begin position="177"/>
        <end position="203"/>
    </location>
</feature>
<evidence type="ECO:0000256" key="3">
    <source>
        <dbReference type="ARBA" id="ARBA00022692"/>
    </source>
</evidence>
<feature type="compositionally biased region" description="Low complexity" evidence="13">
    <location>
        <begin position="352"/>
        <end position="371"/>
    </location>
</feature>
<protein>
    <recommendedName>
        <fullName evidence="11">Palmitoyltransferase PFA4</fullName>
        <ecNumber evidence="11">2.3.1.225</ecNumber>
    </recommendedName>
    <alternativeName>
        <fullName evidence="11">Protein S-acyltransferase</fullName>
        <shortName evidence="11">PAT</shortName>
    </alternativeName>
    <alternativeName>
        <fullName evidence="11">Protein fatty acyltransferase 4</fullName>
    </alternativeName>
</protein>
<evidence type="ECO:0000256" key="4">
    <source>
        <dbReference type="ARBA" id="ARBA00022824"/>
    </source>
</evidence>
<evidence type="ECO:0000256" key="10">
    <source>
        <dbReference type="ARBA" id="ARBA00048048"/>
    </source>
</evidence>
<dbReference type="AlphaFoldDB" id="A0AAJ8KNE0"/>
<reference evidence="15" key="1">
    <citation type="submission" date="2013-07" db="EMBL/GenBank/DDBJ databases">
        <authorList>
            <consortium name="The Broad Institute Genome Sequencing Platform"/>
            <person name="Cuomo C."/>
            <person name="Litvintseva A."/>
            <person name="Chen Y."/>
            <person name="Heitman J."/>
            <person name="Sun S."/>
            <person name="Springer D."/>
            <person name="Dromer F."/>
            <person name="Young S.K."/>
            <person name="Zeng Q."/>
            <person name="Gargeya S."/>
            <person name="Fitzgerald M."/>
            <person name="Abouelleil A."/>
            <person name="Alvarado L."/>
            <person name="Berlin A.M."/>
            <person name="Chapman S.B."/>
            <person name="Dewar J."/>
            <person name="Goldberg J."/>
            <person name="Griggs A."/>
            <person name="Gujja S."/>
            <person name="Hansen M."/>
            <person name="Howarth C."/>
            <person name="Imamovic A."/>
            <person name="Larimer J."/>
            <person name="McCowan C."/>
            <person name="Murphy C."/>
            <person name="Pearson M."/>
            <person name="Priest M."/>
            <person name="Roberts A."/>
            <person name="Saif S."/>
            <person name="Shea T."/>
            <person name="Sykes S."/>
            <person name="Wortman J."/>
            <person name="Nusbaum C."/>
            <person name="Birren B."/>
        </authorList>
    </citation>
    <scope>NUCLEOTIDE SEQUENCE</scope>
    <source>
        <strain evidence="15">CBS 10117</strain>
    </source>
</reference>
<feature type="transmembrane region" description="Helical" evidence="11 12">
    <location>
        <begin position="6"/>
        <end position="29"/>
    </location>
</feature>
<dbReference type="InterPro" id="IPR001594">
    <property type="entry name" value="Palmitoyltrfase_DHHC"/>
</dbReference>